<dbReference type="CDD" id="cd09024">
    <property type="entry name" value="Aldose_epim_lacX"/>
    <property type="match status" value="1"/>
</dbReference>
<dbReference type="SUPFAM" id="SSF74650">
    <property type="entry name" value="Galactose mutarotase-like"/>
    <property type="match status" value="1"/>
</dbReference>
<name>A0ABT8A6F6_9PROT</name>
<dbReference type="InterPro" id="IPR008183">
    <property type="entry name" value="Aldose_1/G6P_1-epimerase"/>
</dbReference>
<accession>A0ABT8A6F6</accession>
<dbReference type="EMBL" id="JAUFPN010000147">
    <property type="protein sequence ID" value="MDN3565372.1"/>
    <property type="molecule type" value="Genomic_DNA"/>
</dbReference>
<dbReference type="Pfam" id="PF01263">
    <property type="entry name" value="Aldose_epim"/>
    <property type="match status" value="1"/>
</dbReference>
<dbReference type="RefSeq" id="WP_290317202.1">
    <property type="nucleotide sequence ID" value="NZ_JAUFPN010000147.1"/>
</dbReference>
<protein>
    <submittedName>
        <fullName evidence="1">Aldose 1-epimerase family protein</fullName>
    </submittedName>
</protein>
<organism evidence="1 2">
    <name type="scientific">Paeniroseomonas aquatica</name>
    <dbReference type="NCBI Taxonomy" id="373043"/>
    <lineage>
        <taxon>Bacteria</taxon>
        <taxon>Pseudomonadati</taxon>
        <taxon>Pseudomonadota</taxon>
        <taxon>Alphaproteobacteria</taxon>
        <taxon>Acetobacterales</taxon>
        <taxon>Acetobacteraceae</taxon>
        <taxon>Paeniroseomonas</taxon>
    </lineage>
</organism>
<comment type="caution">
    <text evidence="1">The sequence shown here is derived from an EMBL/GenBank/DDBJ whole genome shotgun (WGS) entry which is preliminary data.</text>
</comment>
<dbReference type="Gene3D" id="2.70.98.10">
    <property type="match status" value="1"/>
</dbReference>
<proteinExistence type="predicted"/>
<gene>
    <name evidence="1" type="ORF">QWZ14_13450</name>
</gene>
<keyword evidence="2" id="KW-1185">Reference proteome</keyword>
<reference evidence="2" key="1">
    <citation type="journal article" date="2019" name="Int. J. Syst. Evol. Microbiol.">
        <title>The Global Catalogue of Microorganisms (GCM) 10K type strain sequencing project: providing services to taxonomists for standard genome sequencing and annotation.</title>
        <authorList>
            <consortium name="The Broad Institute Genomics Platform"/>
            <consortium name="The Broad Institute Genome Sequencing Center for Infectious Disease"/>
            <person name="Wu L."/>
            <person name="Ma J."/>
        </authorList>
    </citation>
    <scope>NUCLEOTIDE SEQUENCE [LARGE SCALE GENOMIC DNA]</scope>
    <source>
        <strain evidence="2">CECT 7131</strain>
    </source>
</reference>
<evidence type="ECO:0000313" key="1">
    <source>
        <dbReference type="EMBL" id="MDN3565372.1"/>
    </source>
</evidence>
<dbReference type="InterPro" id="IPR014718">
    <property type="entry name" value="GH-type_carb-bd"/>
</dbReference>
<evidence type="ECO:0000313" key="2">
    <source>
        <dbReference type="Proteomes" id="UP001529369"/>
    </source>
</evidence>
<dbReference type="InterPro" id="IPR011013">
    <property type="entry name" value="Gal_mutarotase_sf_dom"/>
</dbReference>
<sequence length="288" mass="31222">MARVRIASGELAAEVDPAGAELVLLQDRQGLDYLWNAGPAWPRHAPVLFPIVGKLAGDAYRHAGRLYPMRQHGFARDRAFTLISSGEAGCAFRLEDDATTRAVYPFRFGLELHYAVEGASLRVRYRLDNPGEVALPASLGAHPGFRWPLPGTAGRPHAILFEQPEPAPVRRLAGGLLRQTPEPSPVVGRRLTLDDTLFAADAVILDHPASRSLAYGPVDGARMRFAFTGFDVLGLWSKPGAGFLCIEPWRGYHSPEGWDGELAAKPGMLSVPPGGRFDASWTVTLPEG</sequence>
<dbReference type="Proteomes" id="UP001529369">
    <property type="component" value="Unassembled WGS sequence"/>
</dbReference>
<dbReference type="InterPro" id="IPR037481">
    <property type="entry name" value="LacX"/>
</dbReference>